<comment type="caution">
    <text evidence="6">Lacks conserved residue(s) required for the propagation of feature annotation.</text>
</comment>
<dbReference type="InterPro" id="IPR000609">
    <property type="entry name" value="7TM_GPCR_serpentine_rcpt_Srg"/>
</dbReference>
<evidence type="ECO:0000256" key="6">
    <source>
        <dbReference type="RuleBase" id="RU280813"/>
    </source>
</evidence>
<reference evidence="7" key="1">
    <citation type="submission" date="2020-10" db="EMBL/GenBank/DDBJ databases">
        <authorList>
            <person name="Kikuchi T."/>
        </authorList>
    </citation>
    <scope>NUCLEOTIDE SEQUENCE</scope>
    <source>
        <strain evidence="7">NKZ352</strain>
    </source>
</reference>
<dbReference type="GO" id="GO:0016020">
    <property type="term" value="C:membrane"/>
    <property type="evidence" value="ECO:0007669"/>
    <property type="project" value="UniProtKB-SubCell"/>
</dbReference>
<dbReference type="AlphaFoldDB" id="A0A8S1GTL0"/>
<feature type="transmembrane region" description="Helical" evidence="6">
    <location>
        <begin position="42"/>
        <end position="65"/>
    </location>
</feature>
<evidence type="ECO:0000256" key="5">
    <source>
        <dbReference type="ARBA" id="ARBA00023136"/>
    </source>
</evidence>
<keyword evidence="4 6" id="KW-1133">Transmembrane helix</keyword>
<comment type="caution">
    <text evidence="7">The sequence shown here is derived from an EMBL/GenBank/DDBJ whole genome shotgun (WGS) entry which is preliminary data.</text>
</comment>
<proteinExistence type="inferred from homology"/>
<comment type="subcellular location">
    <subcellularLocation>
        <location evidence="1">Membrane</location>
        <topology evidence="1">Multi-pass membrane protein</topology>
    </subcellularLocation>
</comment>
<evidence type="ECO:0000256" key="4">
    <source>
        <dbReference type="ARBA" id="ARBA00022989"/>
    </source>
</evidence>
<evidence type="ECO:0000256" key="1">
    <source>
        <dbReference type="ARBA" id="ARBA00004141"/>
    </source>
</evidence>
<evidence type="ECO:0000256" key="3">
    <source>
        <dbReference type="ARBA" id="ARBA00022692"/>
    </source>
</evidence>
<dbReference type="Proteomes" id="UP000835052">
    <property type="component" value="Unassembled WGS sequence"/>
</dbReference>
<protein>
    <recommendedName>
        <fullName evidence="6">Serpentine receptor class gamma</fullName>
    </recommendedName>
</protein>
<organism evidence="7 8">
    <name type="scientific">Caenorhabditis auriculariae</name>
    <dbReference type="NCBI Taxonomy" id="2777116"/>
    <lineage>
        <taxon>Eukaryota</taxon>
        <taxon>Metazoa</taxon>
        <taxon>Ecdysozoa</taxon>
        <taxon>Nematoda</taxon>
        <taxon>Chromadorea</taxon>
        <taxon>Rhabditida</taxon>
        <taxon>Rhabditina</taxon>
        <taxon>Rhabditomorpha</taxon>
        <taxon>Rhabditoidea</taxon>
        <taxon>Rhabditidae</taxon>
        <taxon>Peloderinae</taxon>
        <taxon>Caenorhabditis</taxon>
    </lineage>
</organism>
<comment type="similarity">
    <text evidence="2 6">Belongs to the nematode receptor-like protein srg family.</text>
</comment>
<sequence length="99" mass="11359">MTNTSYYSYDVESDKFVTKSTLVLNRLIASDSDQVWTTIRKIVQILLPFASDLLTFSIPYTVLFCSSKLRRKMKLLPKAFRITPISPVITGVTPLERRI</sequence>
<evidence type="ECO:0000313" key="7">
    <source>
        <dbReference type="EMBL" id="CAD6186937.1"/>
    </source>
</evidence>
<name>A0A8S1GTL0_9PELO</name>
<keyword evidence="8" id="KW-1185">Reference proteome</keyword>
<gene>
    <name evidence="7" type="ORF">CAUJ_LOCUS2856</name>
</gene>
<dbReference type="Pfam" id="PF02118">
    <property type="entry name" value="Srg"/>
    <property type="match status" value="1"/>
</dbReference>
<accession>A0A8S1GTL0</accession>
<dbReference type="GO" id="GO:0007606">
    <property type="term" value="P:sensory perception of chemical stimulus"/>
    <property type="evidence" value="ECO:0007669"/>
    <property type="project" value="UniProtKB-UniRule"/>
</dbReference>
<dbReference type="EMBL" id="CAJGYM010000005">
    <property type="protein sequence ID" value="CAD6186937.1"/>
    <property type="molecule type" value="Genomic_DNA"/>
</dbReference>
<evidence type="ECO:0000313" key="8">
    <source>
        <dbReference type="Proteomes" id="UP000835052"/>
    </source>
</evidence>
<dbReference type="GO" id="GO:0004888">
    <property type="term" value="F:transmembrane signaling receptor activity"/>
    <property type="evidence" value="ECO:0007669"/>
    <property type="project" value="InterPro"/>
</dbReference>
<evidence type="ECO:0000256" key="2">
    <source>
        <dbReference type="ARBA" id="ARBA00005692"/>
    </source>
</evidence>
<keyword evidence="3 6" id="KW-0812">Transmembrane</keyword>
<keyword evidence="5 6" id="KW-0472">Membrane</keyword>